<dbReference type="Gene3D" id="3.40.50.280">
    <property type="entry name" value="Cobalamin-binding domain"/>
    <property type="match status" value="1"/>
</dbReference>
<keyword evidence="2" id="KW-0489">Methyltransferase</keyword>
<dbReference type="EMBL" id="MNYI01000131">
    <property type="protein sequence ID" value="OIP40045.1"/>
    <property type="molecule type" value="Genomic_DNA"/>
</dbReference>
<accession>A0A1J5DVC9</accession>
<dbReference type="GO" id="GO:0003824">
    <property type="term" value="F:catalytic activity"/>
    <property type="evidence" value="ECO:0007669"/>
    <property type="project" value="InterPro"/>
</dbReference>
<comment type="caution">
    <text evidence="10">The sequence shown here is derived from an EMBL/GenBank/DDBJ whole genome shotgun (WGS) entry which is preliminary data.</text>
</comment>
<evidence type="ECO:0000259" key="8">
    <source>
        <dbReference type="PROSITE" id="PS51332"/>
    </source>
</evidence>
<dbReference type="InterPro" id="IPR007197">
    <property type="entry name" value="rSAM"/>
</dbReference>
<feature type="domain" description="Radical SAM core" evidence="9">
    <location>
        <begin position="207"/>
        <end position="443"/>
    </location>
</feature>
<keyword evidence="3" id="KW-0808">Transferase</keyword>
<dbReference type="PANTHER" id="PTHR43409:SF7">
    <property type="entry name" value="BLL1977 PROTEIN"/>
    <property type="match status" value="1"/>
</dbReference>
<dbReference type="SFLD" id="SFLDG01123">
    <property type="entry name" value="methyltransferase_(Class_B)"/>
    <property type="match status" value="1"/>
</dbReference>
<dbReference type="SFLD" id="SFLDG01082">
    <property type="entry name" value="B12-binding_domain_containing"/>
    <property type="match status" value="1"/>
</dbReference>
<keyword evidence="7" id="KW-0411">Iron-sulfur</keyword>
<name>A0A1J5DVC9_9BACT</name>
<dbReference type="GO" id="GO:0051539">
    <property type="term" value="F:4 iron, 4 sulfur cluster binding"/>
    <property type="evidence" value="ECO:0007669"/>
    <property type="project" value="UniProtKB-KW"/>
</dbReference>
<comment type="cofactor">
    <cofactor evidence="1">
        <name>[4Fe-4S] cluster</name>
        <dbReference type="ChEBI" id="CHEBI:49883"/>
    </cofactor>
</comment>
<keyword evidence="6" id="KW-0408">Iron</keyword>
<evidence type="ECO:0000256" key="5">
    <source>
        <dbReference type="ARBA" id="ARBA00022723"/>
    </source>
</evidence>
<dbReference type="Pfam" id="PF04055">
    <property type="entry name" value="Radical_SAM"/>
    <property type="match status" value="1"/>
</dbReference>
<evidence type="ECO:0000313" key="10">
    <source>
        <dbReference type="EMBL" id="OIP40045.1"/>
    </source>
</evidence>
<dbReference type="PROSITE" id="PS51918">
    <property type="entry name" value="RADICAL_SAM"/>
    <property type="match status" value="1"/>
</dbReference>
<dbReference type="AlphaFoldDB" id="A0A1J5DVC9"/>
<dbReference type="CDD" id="cd01335">
    <property type="entry name" value="Radical_SAM"/>
    <property type="match status" value="1"/>
</dbReference>
<dbReference type="PROSITE" id="PS51332">
    <property type="entry name" value="B12_BINDING"/>
    <property type="match status" value="1"/>
</dbReference>
<dbReference type="GO" id="GO:0046872">
    <property type="term" value="F:metal ion binding"/>
    <property type="evidence" value="ECO:0007669"/>
    <property type="project" value="UniProtKB-KW"/>
</dbReference>
<dbReference type="SUPFAM" id="SSF102114">
    <property type="entry name" value="Radical SAM enzymes"/>
    <property type="match status" value="1"/>
</dbReference>
<dbReference type="InterPro" id="IPR034466">
    <property type="entry name" value="Methyltransferase_Class_B"/>
</dbReference>
<evidence type="ECO:0000259" key="9">
    <source>
        <dbReference type="PROSITE" id="PS51918"/>
    </source>
</evidence>
<dbReference type="Gene3D" id="3.80.30.20">
    <property type="entry name" value="tm_1862 like domain"/>
    <property type="match status" value="1"/>
</dbReference>
<dbReference type="STRING" id="1817895.AUJ95_04930"/>
<gene>
    <name evidence="10" type="ORF">AUJ95_04930</name>
</gene>
<dbReference type="InterPro" id="IPR023404">
    <property type="entry name" value="rSAM_horseshoe"/>
</dbReference>
<protein>
    <submittedName>
        <fullName evidence="10">Uncharacterized protein</fullName>
    </submittedName>
</protein>
<organism evidence="10 11">
    <name type="scientific">Candidatus Desantisbacteria bacterium CG2_30_40_21</name>
    <dbReference type="NCBI Taxonomy" id="1817895"/>
    <lineage>
        <taxon>Bacteria</taxon>
        <taxon>Candidatus Desantisiibacteriota</taxon>
    </lineage>
</organism>
<dbReference type="InterPro" id="IPR006158">
    <property type="entry name" value="Cobalamin-bd"/>
</dbReference>
<proteinExistence type="predicted"/>
<dbReference type="SFLD" id="SFLDS00029">
    <property type="entry name" value="Radical_SAM"/>
    <property type="match status" value="1"/>
</dbReference>
<reference evidence="10 11" key="1">
    <citation type="journal article" date="2016" name="Environ. Microbiol.">
        <title>Genomic resolution of a cold subsurface aquifer community provides metabolic insights for novel microbes adapted to high CO concentrations.</title>
        <authorList>
            <person name="Probst A.J."/>
            <person name="Castelle C.J."/>
            <person name="Singh A."/>
            <person name="Brown C.T."/>
            <person name="Anantharaman K."/>
            <person name="Sharon I."/>
            <person name="Hug L.A."/>
            <person name="Burstein D."/>
            <person name="Emerson J.B."/>
            <person name="Thomas B.C."/>
            <person name="Banfield J.F."/>
        </authorList>
    </citation>
    <scope>NUCLEOTIDE SEQUENCE [LARGE SCALE GENOMIC DNA]</scope>
    <source>
        <strain evidence="10">CG2_30_40_21</strain>
    </source>
</reference>
<dbReference type="InterPro" id="IPR006638">
    <property type="entry name" value="Elp3/MiaA/NifB-like_rSAM"/>
</dbReference>
<dbReference type="GO" id="GO:0031419">
    <property type="term" value="F:cobalamin binding"/>
    <property type="evidence" value="ECO:0007669"/>
    <property type="project" value="InterPro"/>
</dbReference>
<evidence type="ECO:0000256" key="1">
    <source>
        <dbReference type="ARBA" id="ARBA00001966"/>
    </source>
</evidence>
<dbReference type="InterPro" id="IPR051198">
    <property type="entry name" value="BchE-like"/>
</dbReference>
<keyword evidence="5" id="KW-0479">Metal-binding</keyword>
<dbReference type="SMART" id="SM00729">
    <property type="entry name" value="Elp3"/>
    <property type="match status" value="1"/>
</dbReference>
<dbReference type="Proteomes" id="UP000183085">
    <property type="component" value="Unassembled WGS sequence"/>
</dbReference>
<sequence length="501" mass="57922">MQILLIDPPFKRFTGFIHRYYPLELAYIAATLKLHGFSEVAIFDADVINRGDDIDFSDEYQRLSMYMSGLNDKNHPAWGEMKAVLDKYKPAVACISASVTRFGSVMKTAELIKEYYPDCVVVVEGQYPTLRPDDPFKDKNIDMVIRGQSETTFLRLVCSLRDRLELSDIPRLSYRQNGEIIHNPDTATPEDINVLPAREALINIDSYTGEDMGMMVTSRGCPFRCAFCALVWNGRLSNQSIVQHRNIDSVIEEIRFVRDKFNTTQFIFYDNSFGVSKERTVELCERIIKEGLNINWSCATRVNLIDEKALKLMKLAGCNLIKIGIESGSERVLGIIQKGISIDLIQRAANKLNKSGIFWGAYFMMGLPIETEEDMKATYTLMKRINPPHAGIFLYTPYPSTRLFEMGVEAGVYCENIEINQFLTRHPRDYFLVDPHRRTNNIEPERFQQISHELLSKFYWHNVRFGSIVRQFLSRRRMYLRNGKMLWSDIAKGIRWITKRV</sequence>
<evidence type="ECO:0000256" key="3">
    <source>
        <dbReference type="ARBA" id="ARBA00022679"/>
    </source>
</evidence>
<evidence type="ECO:0000256" key="2">
    <source>
        <dbReference type="ARBA" id="ARBA00022603"/>
    </source>
</evidence>
<dbReference type="InterPro" id="IPR058240">
    <property type="entry name" value="rSAM_sf"/>
</dbReference>
<evidence type="ECO:0000256" key="6">
    <source>
        <dbReference type="ARBA" id="ARBA00023004"/>
    </source>
</evidence>
<dbReference type="PANTHER" id="PTHR43409">
    <property type="entry name" value="ANAEROBIC MAGNESIUM-PROTOPORPHYRIN IX MONOMETHYL ESTER CYCLASE-RELATED"/>
    <property type="match status" value="1"/>
</dbReference>
<keyword evidence="4" id="KW-0949">S-adenosyl-L-methionine</keyword>
<evidence type="ECO:0000256" key="4">
    <source>
        <dbReference type="ARBA" id="ARBA00022691"/>
    </source>
</evidence>
<feature type="domain" description="B12-binding" evidence="8">
    <location>
        <begin position="5"/>
        <end position="167"/>
    </location>
</feature>
<evidence type="ECO:0000256" key="7">
    <source>
        <dbReference type="ARBA" id="ARBA00023014"/>
    </source>
</evidence>
<evidence type="ECO:0000313" key="11">
    <source>
        <dbReference type="Proteomes" id="UP000183085"/>
    </source>
</evidence>